<evidence type="ECO:0000313" key="15">
    <source>
        <dbReference type="Proteomes" id="UP000034072"/>
    </source>
</evidence>
<dbReference type="SUPFAM" id="SSF52540">
    <property type="entry name" value="P-loop containing nucleoside triphosphate hydrolases"/>
    <property type="match status" value="1"/>
</dbReference>
<dbReference type="CDD" id="cd06571">
    <property type="entry name" value="Bac_DnaA_C"/>
    <property type="match status" value="1"/>
</dbReference>
<feature type="binding site" evidence="8">
    <location>
        <position position="162"/>
    </location>
    <ligand>
        <name>ATP</name>
        <dbReference type="ChEBI" id="CHEBI:30616"/>
    </ligand>
</feature>
<accession>A0A0G0QKL4</accession>
<dbReference type="GO" id="GO:0006270">
    <property type="term" value="P:DNA replication initiation"/>
    <property type="evidence" value="ECO:0007669"/>
    <property type="project" value="UniProtKB-UniRule"/>
</dbReference>
<keyword evidence="7 8" id="KW-0238">DNA-binding</keyword>
<reference evidence="14 15" key="1">
    <citation type="journal article" date="2015" name="Nature">
        <title>rRNA introns, odd ribosomes, and small enigmatic genomes across a large radiation of phyla.</title>
        <authorList>
            <person name="Brown C.T."/>
            <person name="Hug L.A."/>
            <person name="Thomas B.C."/>
            <person name="Sharon I."/>
            <person name="Castelle C.J."/>
            <person name="Singh A."/>
            <person name="Wilkins M.J."/>
            <person name="Williams K.H."/>
            <person name="Banfield J.F."/>
        </authorList>
    </citation>
    <scope>NUCLEOTIDE SEQUENCE [LARGE SCALE GENOMIC DNA]</scope>
</reference>
<dbReference type="PATRIC" id="fig|1619033.3.peg.499"/>
<evidence type="ECO:0000256" key="7">
    <source>
        <dbReference type="ARBA" id="ARBA00023125"/>
    </source>
</evidence>
<dbReference type="SMART" id="SM00760">
    <property type="entry name" value="Bac_DnaA_C"/>
    <property type="match status" value="1"/>
</dbReference>
<dbReference type="GO" id="GO:0008289">
    <property type="term" value="F:lipid binding"/>
    <property type="evidence" value="ECO:0007669"/>
    <property type="project" value="UniProtKB-KW"/>
</dbReference>
<keyword evidence="2 8" id="KW-0963">Cytoplasm</keyword>
<feature type="binding site" evidence="8">
    <location>
        <position position="165"/>
    </location>
    <ligand>
        <name>ATP</name>
        <dbReference type="ChEBI" id="CHEBI:30616"/>
    </ligand>
</feature>
<dbReference type="InterPro" id="IPR013159">
    <property type="entry name" value="DnaA_C"/>
</dbReference>
<dbReference type="Gene3D" id="1.10.8.60">
    <property type="match status" value="1"/>
</dbReference>
<dbReference type="Pfam" id="PF08299">
    <property type="entry name" value="Bac_DnaA_C"/>
    <property type="match status" value="1"/>
</dbReference>
<feature type="binding site" evidence="8">
    <location>
        <position position="166"/>
    </location>
    <ligand>
        <name>ATP</name>
        <dbReference type="ChEBI" id="CHEBI:30616"/>
    </ligand>
</feature>
<dbReference type="PRINTS" id="PR00051">
    <property type="entry name" value="DNAA"/>
</dbReference>
<dbReference type="InterPro" id="IPR024633">
    <property type="entry name" value="DnaA_N_dom"/>
</dbReference>
<dbReference type="NCBIfam" id="TIGR00362">
    <property type="entry name" value="DnaA"/>
    <property type="match status" value="1"/>
</dbReference>
<evidence type="ECO:0000256" key="10">
    <source>
        <dbReference type="RuleBase" id="RU000577"/>
    </source>
</evidence>
<feature type="region of interest" description="Domain III, AAA+ region" evidence="8">
    <location>
        <begin position="118"/>
        <end position="334"/>
    </location>
</feature>
<dbReference type="InterPro" id="IPR020591">
    <property type="entry name" value="Chromosome_initiator_DnaA-like"/>
</dbReference>
<dbReference type="InterPro" id="IPR003593">
    <property type="entry name" value="AAA+_ATPase"/>
</dbReference>
<evidence type="ECO:0000256" key="9">
    <source>
        <dbReference type="NCBIfam" id="TIGR00362"/>
    </source>
</evidence>
<evidence type="ECO:0000259" key="12">
    <source>
        <dbReference type="SMART" id="SM00382"/>
    </source>
</evidence>
<dbReference type="SUPFAM" id="SSF48295">
    <property type="entry name" value="TrpR-like"/>
    <property type="match status" value="1"/>
</dbReference>
<keyword evidence="6 8" id="KW-0446">Lipid-binding</keyword>
<evidence type="ECO:0000259" key="13">
    <source>
        <dbReference type="SMART" id="SM00760"/>
    </source>
</evidence>
<evidence type="ECO:0000256" key="8">
    <source>
        <dbReference type="HAMAP-Rule" id="MF_00377"/>
    </source>
</evidence>
<evidence type="ECO:0000256" key="11">
    <source>
        <dbReference type="RuleBase" id="RU004227"/>
    </source>
</evidence>
<dbReference type="Proteomes" id="UP000034072">
    <property type="component" value="Unassembled WGS sequence"/>
</dbReference>
<evidence type="ECO:0000256" key="6">
    <source>
        <dbReference type="ARBA" id="ARBA00023121"/>
    </source>
</evidence>
<dbReference type="Pfam" id="PF11638">
    <property type="entry name" value="DnaA_N"/>
    <property type="match status" value="1"/>
</dbReference>
<comment type="function">
    <text evidence="8 10">Plays an essential role in the initiation and regulation of chromosomal replication. ATP-DnaA binds to the origin of replication (oriC) to initiate formation of the DNA replication initiation complex once per cell cycle. Binds the DnaA box (a 9 base pair repeat at the origin) and separates the double-stranded (ds)DNA. Forms a right-handed helical filament on oriC DNA; dsDNA binds to the exterior of the filament while single-stranded (ss)DNA is stabiized in the filament's interior. The ATP-DnaA-oriC complex binds and stabilizes one strand of the AT-rich DNA unwinding element (DUE), permitting loading of DNA polymerase. After initiation quickly degrades to an ADP-DnaA complex that is not apt for DNA replication. Binds acidic phospholipids.</text>
</comment>
<dbReference type="Gene3D" id="3.30.300.180">
    <property type="match status" value="1"/>
</dbReference>
<dbReference type="GO" id="GO:0005737">
    <property type="term" value="C:cytoplasm"/>
    <property type="evidence" value="ECO:0007669"/>
    <property type="project" value="UniProtKB-SubCell"/>
</dbReference>
<comment type="similarity">
    <text evidence="1 8 11">Belongs to the DnaA family.</text>
</comment>
<evidence type="ECO:0000256" key="4">
    <source>
        <dbReference type="ARBA" id="ARBA00022741"/>
    </source>
</evidence>
<dbReference type="FunFam" id="3.40.50.300:FF:000668">
    <property type="entry name" value="Chromosomal replication initiator protein DnaA"/>
    <property type="match status" value="1"/>
</dbReference>
<comment type="subcellular location">
    <subcellularLocation>
        <location evidence="8">Cytoplasm</location>
    </subcellularLocation>
</comment>
<dbReference type="PANTHER" id="PTHR30050">
    <property type="entry name" value="CHROMOSOMAL REPLICATION INITIATOR PROTEIN DNAA"/>
    <property type="match status" value="1"/>
</dbReference>
<dbReference type="SMART" id="SM00382">
    <property type="entry name" value="AAA"/>
    <property type="match status" value="1"/>
</dbReference>
<dbReference type="GO" id="GO:0006275">
    <property type="term" value="P:regulation of DNA replication"/>
    <property type="evidence" value="ECO:0007669"/>
    <property type="project" value="UniProtKB-UniRule"/>
</dbReference>
<feature type="region of interest" description="Domain I, interacts with DnaA modulators" evidence="8">
    <location>
        <begin position="1"/>
        <end position="106"/>
    </location>
</feature>
<dbReference type="EMBL" id="LBXZ01000006">
    <property type="protein sequence ID" value="KKR40638.1"/>
    <property type="molecule type" value="Genomic_DNA"/>
</dbReference>
<dbReference type="InterPro" id="IPR027417">
    <property type="entry name" value="P-loop_NTPase"/>
</dbReference>
<dbReference type="PROSITE" id="PS01008">
    <property type="entry name" value="DNAA"/>
    <property type="match status" value="1"/>
</dbReference>
<dbReference type="CDD" id="cd00009">
    <property type="entry name" value="AAA"/>
    <property type="match status" value="1"/>
</dbReference>
<dbReference type="Gene3D" id="1.10.1750.10">
    <property type="match status" value="1"/>
</dbReference>
<feature type="domain" description="AAA+ ATPase" evidence="12">
    <location>
        <begin position="151"/>
        <end position="283"/>
    </location>
</feature>
<proteinExistence type="inferred from homology"/>
<feature type="domain" description="Chromosomal replication initiator DnaA C-terminal" evidence="13">
    <location>
        <begin position="362"/>
        <end position="431"/>
    </location>
</feature>
<feature type="binding site" evidence="8">
    <location>
        <position position="164"/>
    </location>
    <ligand>
        <name>ATP</name>
        <dbReference type="ChEBI" id="CHEBI:30616"/>
    </ligand>
</feature>
<dbReference type="GO" id="GO:0005886">
    <property type="term" value="C:plasma membrane"/>
    <property type="evidence" value="ECO:0007669"/>
    <property type="project" value="TreeGrafter"/>
</dbReference>
<comment type="subunit">
    <text evidence="8">Oligomerizes as a right-handed, spiral filament on DNA at oriC.</text>
</comment>
<dbReference type="InterPro" id="IPR018312">
    <property type="entry name" value="Chromosome_initiator_DnaA_CS"/>
</dbReference>
<dbReference type="InterPro" id="IPR001957">
    <property type="entry name" value="Chromosome_initiator_DnaA"/>
</dbReference>
<comment type="domain">
    <text evidence="8">Domain I is involved in oligomerization and binding regulators, domain II is flexibile and of varying length in different bacteria, domain III forms the AAA+ region, while domain IV binds dsDNA.</text>
</comment>
<keyword evidence="5 8" id="KW-0067">ATP-binding</keyword>
<feature type="region of interest" description="Domain IV, binds dsDNA" evidence="8">
    <location>
        <begin position="335"/>
        <end position="458"/>
    </location>
</feature>
<evidence type="ECO:0000256" key="2">
    <source>
        <dbReference type="ARBA" id="ARBA00022490"/>
    </source>
</evidence>
<dbReference type="AlphaFoldDB" id="A0A0G0QKL4"/>
<dbReference type="InterPro" id="IPR013317">
    <property type="entry name" value="DnaA_dom"/>
</dbReference>
<dbReference type="Pfam" id="PF00308">
    <property type="entry name" value="Bac_DnaA"/>
    <property type="match status" value="1"/>
</dbReference>
<comment type="caution">
    <text evidence="8">Lacks conserved residue(s) required for the propagation of feature annotation.</text>
</comment>
<comment type="caution">
    <text evidence="14">The sequence shown here is derived from an EMBL/GenBank/DDBJ whole genome shotgun (WGS) entry which is preliminary data.</text>
</comment>
<protein>
    <recommendedName>
        <fullName evidence="8 9">Chromosomal replication initiator protein DnaA</fullName>
    </recommendedName>
</protein>
<dbReference type="GO" id="GO:0003688">
    <property type="term" value="F:DNA replication origin binding"/>
    <property type="evidence" value="ECO:0007669"/>
    <property type="project" value="UniProtKB-UniRule"/>
</dbReference>
<dbReference type="InterPro" id="IPR010921">
    <property type="entry name" value="Trp_repressor/repl_initiator"/>
</dbReference>
<gene>
    <name evidence="8" type="primary">dnaA</name>
    <name evidence="14" type="ORF">UT75_C0006G0017</name>
</gene>
<keyword evidence="4 8" id="KW-0547">Nucleotide-binding</keyword>
<evidence type="ECO:0000313" key="14">
    <source>
        <dbReference type="EMBL" id="KKR40638.1"/>
    </source>
</evidence>
<evidence type="ECO:0000256" key="1">
    <source>
        <dbReference type="ARBA" id="ARBA00006583"/>
    </source>
</evidence>
<evidence type="ECO:0000256" key="3">
    <source>
        <dbReference type="ARBA" id="ARBA00022705"/>
    </source>
</evidence>
<dbReference type="HAMAP" id="MF_00377">
    <property type="entry name" value="DnaA_bact"/>
    <property type="match status" value="1"/>
</dbReference>
<dbReference type="GO" id="GO:0005524">
    <property type="term" value="F:ATP binding"/>
    <property type="evidence" value="ECO:0007669"/>
    <property type="project" value="UniProtKB-UniRule"/>
</dbReference>
<organism evidence="14 15">
    <name type="scientific">Candidatus Yanofskybacteria bacterium GW2011_GWE2_40_11</name>
    <dbReference type="NCBI Taxonomy" id="1619033"/>
    <lineage>
        <taxon>Bacteria</taxon>
        <taxon>Candidatus Yanofskyibacteriota</taxon>
    </lineage>
</organism>
<dbReference type="PANTHER" id="PTHR30050:SF2">
    <property type="entry name" value="CHROMOSOMAL REPLICATION INITIATOR PROTEIN DNAA"/>
    <property type="match status" value="1"/>
</dbReference>
<dbReference type="Gene3D" id="3.40.50.300">
    <property type="entry name" value="P-loop containing nucleotide triphosphate hydrolases"/>
    <property type="match status" value="1"/>
</dbReference>
<name>A0A0G0QKL4_9BACT</name>
<sequence>MTNEELWKAVLGEMELSLSRANFTTWFKNTSIVSKDKNGVLVSVPNGFIKEWLENKFNKKILQSVRSLAPDVRDVKYTIGRPKLEPIRPDVSRLVLDKELDDKLESSTHDVDVDKATNLNKRYSFETYVVGSNNELAYAAALGVTKNIGKLYNPLFLYGGVGLGKTHLLQAIGNKIISENKDRKVLYIPTEKFTADMLDAIRTRSIEDLKNWYSKLDLLIIDDIQFIAGKEKTQEIVFSVFNELYGKNKQIVLSSDRPPKAIPTLEERLRSRFEGGMIADIGLPDFETRLAIITNKCTEKATSLDTDVLTYIATHIQKNVRELEGALNRVVAFSQIYNKTPDLKEVKNILNTYLSTPYRKTSPQIILKAVADFYNISANDLTKRSRKKEVVRPRQVAMFLLREETKLSFPEIGQKLGGRDHSTVIHACEKIREESSGDEPLKQELVLIKERVYNSFDK</sequence>
<evidence type="ECO:0000256" key="5">
    <source>
        <dbReference type="ARBA" id="ARBA00022840"/>
    </source>
</evidence>
<dbReference type="InterPro" id="IPR038454">
    <property type="entry name" value="DnaA_N_sf"/>
</dbReference>
<keyword evidence="3 8" id="KW-0235">DNA replication</keyword>